<feature type="compositionally biased region" description="Low complexity" evidence="1">
    <location>
        <begin position="103"/>
        <end position="117"/>
    </location>
</feature>
<evidence type="ECO:0000256" key="1">
    <source>
        <dbReference type="SAM" id="MobiDB-lite"/>
    </source>
</evidence>
<dbReference type="PANTHER" id="PTHR33324:SF2">
    <property type="entry name" value="MYB_SANT-LIKE DNA-BINDING DOMAIN-CONTAINING PROTEIN"/>
    <property type="match status" value="1"/>
</dbReference>
<evidence type="ECO:0000313" key="3">
    <source>
        <dbReference type="Proteomes" id="UP000726737"/>
    </source>
</evidence>
<keyword evidence="3" id="KW-1185">Reference proteome</keyword>
<accession>A0A9P6TWF4</accession>
<reference evidence="2" key="1">
    <citation type="journal article" date="2020" name="Fungal Divers.">
        <title>Resolving the Mortierellaceae phylogeny through synthesis of multi-gene phylogenetics and phylogenomics.</title>
        <authorList>
            <person name="Vandepol N."/>
            <person name="Liber J."/>
            <person name="Desiro A."/>
            <person name="Na H."/>
            <person name="Kennedy M."/>
            <person name="Barry K."/>
            <person name="Grigoriev I.V."/>
            <person name="Miller A.N."/>
            <person name="O'Donnell K."/>
            <person name="Stajich J.E."/>
            <person name="Bonito G."/>
        </authorList>
    </citation>
    <scope>NUCLEOTIDE SEQUENCE</scope>
    <source>
        <strain evidence="2">KOD948</strain>
    </source>
</reference>
<dbReference type="OrthoDB" id="72831at2759"/>
<dbReference type="AlphaFoldDB" id="A0A9P6TWF4"/>
<comment type="caution">
    <text evidence="2">The sequence shown here is derived from an EMBL/GenBank/DDBJ whole genome shotgun (WGS) entry which is preliminary data.</text>
</comment>
<feature type="region of interest" description="Disordered" evidence="1">
    <location>
        <begin position="91"/>
        <end position="126"/>
    </location>
</feature>
<gene>
    <name evidence="2" type="ORF">BG011_009745</name>
</gene>
<dbReference type="Proteomes" id="UP000726737">
    <property type="component" value="Unassembled WGS sequence"/>
</dbReference>
<name>A0A9P6TWF4_9FUNG</name>
<dbReference type="EMBL" id="JAAAJA010000899">
    <property type="protein sequence ID" value="KAG0248907.1"/>
    <property type="molecule type" value="Genomic_DNA"/>
</dbReference>
<protein>
    <submittedName>
        <fullName evidence="2">Uncharacterized protein</fullName>
    </submittedName>
</protein>
<organism evidence="2 3">
    <name type="scientific">Mortierella polycephala</name>
    <dbReference type="NCBI Taxonomy" id="41804"/>
    <lineage>
        <taxon>Eukaryota</taxon>
        <taxon>Fungi</taxon>
        <taxon>Fungi incertae sedis</taxon>
        <taxon>Mucoromycota</taxon>
        <taxon>Mortierellomycotina</taxon>
        <taxon>Mortierellomycetes</taxon>
        <taxon>Mortierellales</taxon>
        <taxon>Mortierellaceae</taxon>
        <taxon>Mortierella</taxon>
    </lineage>
</organism>
<evidence type="ECO:0000313" key="2">
    <source>
        <dbReference type="EMBL" id="KAG0248907.1"/>
    </source>
</evidence>
<sequence>MIHLGLVLQHPRQELQTPVSEAPPKAIPVLGDVRVQRRSNALPLIMGPPRLVPKNNQQTFAKLFIQASSQPLAPQPLRQQHLHRPLRHDHWEHQQHTSYQGPLQQQQSLVLRQQQHGQHQELPADVSLRDIDISQAPNSSTTLLMEPTSAKANSYRKRDRCTIATLDTEVSRDAEDYIAKWWSNRTNYQKYKNPQQHLFVTTKVKIHEELAKELKGSGKGVYDTSQVRNKMESMQRSFQAAKTFLNSTGIGNTDDATLEEQVKKKCRWFYLLYEVWSEDLSHDTVKLHSSIGKLRTFIEDENDDGNLQDEEAATDLPIPVCVNQ</sequence>
<proteinExistence type="predicted"/>
<dbReference type="PANTHER" id="PTHR33324">
    <property type="entry name" value="EXPRESSED PROTEIN"/>
    <property type="match status" value="1"/>
</dbReference>